<dbReference type="Pfam" id="PF20331">
    <property type="entry name" value="DUF6626"/>
    <property type="match status" value="1"/>
</dbReference>
<dbReference type="InterPro" id="IPR046734">
    <property type="entry name" value="DUF6626"/>
</dbReference>
<dbReference type="AlphaFoldDB" id="A0A917C798"/>
<proteinExistence type="predicted"/>
<keyword evidence="2" id="KW-1185">Reference proteome</keyword>
<name>A0A917C798_9PROT</name>
<dbReference type="Proteomes" id="UP000632498">
    <property type="component" value="Unassembled WGS sequence"/>
</dbReference>
<gene>
    <name evidence="1" type="ORF">GCM10011332_31890</name>
</gene>
<dbReference type="RefSeq" id="WP_373283817.1">
    <property type="nucleotide sequence ID" value="NZ_BMHV01000038.1"/>
</dbReference>
<dbReference type="EMBL" id="BMHV01000038">
    <property type="protein sequence ID" value="GGF75515.1"/>
    <property type="molecule type" value="Genomic_DNA"/>
</dbReference>
<protein>
    <submittedName>
        <fullName evidence="1">Uncharacterized protein</fullName>
    </submittedName>
</protein>
<comment type="caution">
    <text evidence="1">The sequence shown here is derived from an EMBL/GenBank/DDBJ whole genome shotgun (WGS) entry which is preliminary data.</text>
</comment>
<evidence type="ECO:0000313" key="2">
    <source>
        <dbReference type="Proteomes" id="UP000632498"/>
    </source>
</evidence>
<accession>A0A917C798</accession>
<reference evidence="1" key="1">
    <citation type="journal article" date="2014" name="Int. J. Syst. Evol. Microbiol.">
        <title>Complete genome sequence of Corynebacterium casei LMG S-19264T (=DSM 44701T), isolated from a smear-ripened cheese.</title>
        <authorList>
            <consortium name="US DOE Joint Genome Institute (JGI-PGF)"/>
            <person name="Walter F."/>
            <person name="Albersmeier A."/>
            <person name="Kalinowski J."/>
            <person name="Ruckert C."/>
        </authorList>
    </citation>
    <scope>NUCLEOTIDE SEQUENCE</scope>
    <source>
        <strain evidence="1">CGMCC 1.15254</strain>
    </source>
</reference>
<organism evidence="1 2">
    <name type="scientific">Terasakiella brassicae</name>
    <dbReference type="NCBI Taxonomy" id="1634917"/>
    <lineage>
        <taxon>Bacteria</taxon>
        <taxon>Pseudomonadati</taxon>
        <taxon>Pseudomonadota</taxon>
        <taxon>Alphaproteobacteria</taxon>
        <taxon>Rhodospirillales</taxon>
        <taxon>Terasakiellaceae</taxon>
        <taxon>Terasakiella</taxon>
    </lineage>
</organism>
<reference evidence="1" key="2">
    <citation type="submission" date="2020-09" db="EMBL/GenBank/DDBJ databases">
        <authorList>
            <person name="Sun Q."/>
            <person name="Zhou Y."/>
        </authorList>
    </citation>
    <scope>NUCLEOTIDE SEQUENCE</scope>
    <source>
        <strain evidence="1">CGMCC 1.15254</strain>
    </source>
</reference>
<evidence type="ECO:0000313" key="1">
    <source>
        <dbReference type="EMBL" id="GGF75515.1"/>
    </source>
</evidence>
<sequence>MLIKSDHRPLFEQAFEFLRANCYLNDAADFSRDAMGRSRTYLSMLRYNGHQPSPEVYGNLHTYLQTCLTETTDTELCHWLEHYINKVRKMLS</sequence>